<proteinExistence type="predicted"/>
<reference evidence="1 2" key="1">
    <citation type="submission" date="2015-09" db="EMBL/GenBank/DDBJ databases">
        <title>Sorangium comparison.</title>
        <authorList>
            <person name="Zaburannyi N."/>
            <person name="Bunk B."/>
            <person name="Overmann J."/>
            <person name="Mueller R."/>
        </authorList>
    </citation>
    <scope>NUCLEOTIDE SEQUENCE [LARGE SCALE GENOMIC DNA]</scope>
    <source>
        <strain evidence="1 2">So ce836</strain>
    </source>
</reference>
<evidence type="ECO:0000313" key="1">
    <source>
        <dbReference type="EMBL" id="AUX31503.1"/>
    </source>
</evidence>
<gene>
    <name evidence="1" type="ORF">SOCE836_036340</name>
</gene>
<name>A0A4P2QPR8_SORCE</name>
<protein>
    <submittedName>
        <fullName evidence="1">Uncharacterized protein</fullName>
    </submittedName>
</protein>
<sequence>MEGTRPVNATLMSRGEAGLGDEELDIRIPF</sequence>
<dbReference type="AlphaFoldDB" id="A0A4P2QPR8"/>
<organism evidence="1 2">
    <name type="scientific">Sorangium cellulosum</name>
    <name type="common">Polyangium cellulosum</name>
    <dbReference type="NCBI Taxonomy" id="56"/>
    <lineage>
        <taxon>Bacteria</taxon>
        <taxon>Pseudomonadati</taxon>
        <taxon>Myxococcota</taxon>
        <taxon>Polyangia</taxon>
        <taxon>Polyangiales</taxon>
        <taxon>Polyangiaceae</taxon>
        <taxon>Sorangium</taxon>
    </lineage>
</organism>
<evidence type="ECO:0000313" key="2">
    <source>
        <dbReference type="Proteomes" id="UP000295497"/>
    </source>
</evidence>
<dbReference type="Proteomes" id="UP000295497">
    <property type="component" value="Chromosome"/>
</dbReference>
<accession>A0A4P2QPR8</accession>
<dbReference type="EMBL" id="CP012672">
    <property type="protein sequence ID" value="AUX31503.1"/>
    <property type="molecule type" value="Genomic_DNA"/>
</dbReference>